<gene>
    <name evidence="1" type="ORF">FB45DRAFT_54772</name>
</gene>
<accession>A0AAD7BP30</accession>
<evidence type="ECO:0000313" key="1">
    <source>
        <dbReference type="EMBL" id="KAJ7626791.1"/>
    </source>
</evidence>
<keyword evidence="2" id="KW-1185">Reference proteome</keyword>
<evidence type="ECO:0000313" key="2">
    <source>
        <dbReference type="Proteomes" id="UP001221142"/>
    </source>
</evidence>
<reference evidence="1" key="1">
    <citation type="submission" date="2023-03" db="EMBL/GenBank/DDBJ databases">
        <title>Massive genome expansion in bonnet fungi (Mycena s.s.) driven by repeated elements and novel gene families across ecological guilds.</title>
        <authorList>
            <consortium name="Lawrence Berkeley National Laboratory"/>
            <person name="Harder C.B."/>
            <person name="Miyauchi S."/>
            <person name="Viragh M."/>
            <person name="Kuo A."/>
            <person name="Thoen E."/>
            <person name="Andreopoulos B."/>
            <person name="Lu D."/>
            <person name="Skrede I."/>
            <person name="Drula E."/>
            <person name="Henrissat B."/>
            <person name="Morin E."/>
            <person name="Kohler A."/>
            <person name="Barry K."/>
            <person name="LaButti K."/>
            <person name="Morin E."/>
            <person name="Salamov A."/>
            <person name="Lipzen A."/>
            <person name="Mereny Z."/>
            <person name="Hegedus B."/>
            <person name="Baldrian P."/>
            <person name="Stursova M."/>
            <person name="Weitz H."/>
            <person name="Taylor A."/>
            <person name="Grigoriev I.V."/>
            <person name="Nagy L.G."/>
            <person name="Martin F."/>
            <person name="Kauserud H."/>
        </authorList>
    </citation>
    <scope>NUCLEOTIDE SEQUENCE</scope>
    <source>
        <strain evidence="1">9284</strain>
    </source>
</reference>
<dbReference type="EMBL" id="JARKIF010000011">
    <property type="protein sequence ID" value="KAJ7626791.1"/>
    <property type="molecule type" value="Genomic_DNA"/>
</dbReference>
<dbReference type="AlphaFoldDB" id="A0AAD7BP30"/>
<sequence>MRSFFEAGLDACYARSFVISCLLWPWIPFRSQATPLMLFRASHWPFLEQSYLVARCGSPSKSTMAVHAMRPVRNPRVRTDTDRLQPTVLVRHARTTCYTKLSTPYTRKDRICQVFLLLPTSTDHEDR</sequence>
<proteinExistence type="predicted"/>
<organism evidence="1 2">
    <name type="scientific">Roridomyces roridus</name>
    <dbReference type="NCBI Taxonomy" id="1738132"/>
    <lineage>
        <taxon>Eukaryota</taxon>
        <taxon>Fungi</taxon>
        <taxon>Dikarya</taxon>
        <taxon>Basidiomycota</taxon>
        <taxon>Agaricomycotina</taxon>
        <taxon>Agaricomycetes</taxon>
        <taxon>Agaricomycetidae</taxon>
        <taxon>Agaricales</taxon>
        <taxon>Marasmiineae</taxon>
        <taxon>Mycenaceae</taxon>
        <taxon>Roridomyces</taxon>
    </lineage>
</organism>
<protein>
    <submittedName>
        <fullName evidence="1">Uncharacterized protein</fullName>
    </submittedName>
</protein>
<comment type="caution">
    <text evidence="1">The sequence shown here is derived from an EMBL/GenBank/DDBJ whole genome shotgun (WGS) entry which is preliminary data.</text>
</comment>
<dbReference type="Proteomes" id="UP001221142">
    <property type="component" value="Unassembled WGS sequence"/>
</dbReference>
<name>A0AAD7BP30_9AGAR</name>